<accession>A0A011QNJ3</accession>
<dbReference type="CDD" id="cd00077">
    <property type="entry name" value="HDc"/>
    <property type="match status" value="1"/>
</dbReference>
<dbReference type="PATRIC" id="fig|1454004.3.peg.486"/>
<dbReference type="Pfam" id="PF13487">
    <property type="entry name" value="HD_5"/>
    <property type="match status" value="1"/>
</dbReference>
<keyword evidence="3" id="KW-1185">Reference proteome</keyword>
<dbReference type="EC" id="3.1.4.52" evidence="2"/>
<dbReference type="PROSITE" id="PS51832">
    <property type="entry name" value="HD_GYP"/>
    <property type="match status" value="1"/>
</dbReference>
<organism evidence="2 3">
    <name type="scientific">Accumulibacter regalis</name>
    <dbReference type="NCBI Taxonomy" id="522306"/>
    <lineage>
        <taxon>Bacteria</taxon>
        <taxon>Pseudomonadati</taxon>
        <taxon>Pseudomonadota</taxon>
        <taxon>Betaproteobacteria</taxon>
        <taxon>Candidatus Accumulibacter</taxon>
    </lineage>
</organism>
<name>A0A011QNJ3_ACCRE</name>
<dbReference type="AlphaFoldDB" id="A0A011QNJ3"/>
<dbReference type="eggNOG" id="COG2206">
    <property type="taxonomic scope" value="Bacteria"/>
</dbReference>
<sequence>MKEKYALMAEETNDEHYLKAATELGDTQNVVAHQPILSSNGIKVVERGVRVDSRLFERLLNHRLQVPIDESLTAEQAVTLDELRDLAEKLIDERPFYGQLAAQLSDRVTLLGAIGSIALPKPIAFRLTVARDRRGAIFGHSLQVALIALHLGIRQEFKVAELRALAAAALLQDAGMLHIDPEMLQAEHRFDAAERRQLHAHPLTSAMIVKQQPEYPQAVGRAILEHHERHDGSGYPRGLKGAEISVMGRILLLAEVVAGVLDKDIRAPERRLSLILRLNHVKFDARMSKAILRLLEQGAVDASDVEQDRRNAERLKRLDEDFGEWSQARSELVNYAAGAPTVGAFLTDRVVALERSLADAGLHPDQLKSVCLDIGDQPDALGEVAMLAREAGWQLNGIIQDVFCRFPTLESSEQPGEVAIRDWLLRLSGRLQ</sequence>
<dbReference type="Gene3D" id="1.10.3210.10">
    <property type="entry name" value="Hypothetical protein af1432"/>
    <property type="match status" value="1"/>
</dbReference>
<protein>
    <submittedName>
        <fullName evidence="2">Cyclic di-GMP phosphodiesterase response regulator RpfG</fullName>
        <ecNumber evidence="2">3.1.4.52</ecNumber>
    </submittedName>
</protein>
<dbReference type="STRING" id="1454004.AW11_00472"/>
<dbReference type="Proteomes" id="UP000022141">
    <property type="component" value="Unassembled WGS sequence"/>
</dbReference>
<evidence type="ECO:0000259" key="1">
    <source>
        <dbReference type="PROSITE" id="PS51832"/>
    </source>
</evidence>
<dbReference type="InterPro" id="IPR037522">
    <property type="entry name" value="HD_GYP_dom"/>
</dbReference>
<feature type="domain" description="HD-GYP" evidence="1">
    <location>
        <begin position="111"/>
        <end position="311"/>
    </location>
</feature>
<dbReference type="GO" id="GO:0071111">
    <property type="term" value="F:cyclic-guanylate-specific phosphodiesterase activity"/>
    <property type="evidence" value="ECO:0007669"/>
    <property type="project" value="UniProtKB-EC"/>
</dbReference>
<dbReference type="InterPro" id="IPR003607">
    <property type="entry name" value="HD/PDEase_dom"/>
</dbReference>
<dbReference type="PANTHER" id="PTHR43155">
    <property type="entry name" value="CYCLIC DI-GMP PHOSPHODIESTERASE PA4108-RELATED"/>
    <property type="match status" value="1"/>
</dbReference>
<gene>
    <name evidence="2" type="primary">rpfG_2</name>
    <name evidence="2" type="ORF">AW11_00472</name>
</gene>
<evidence type="ECO:0000313" key="3">
    <source>
        <dbReference type="Proteomes" id="UP000022141"/>
    </source>
</evidence>
<reference evidence="2" key="1">
    <citation type="submission" date="2014-02" db="EMBL/GenBank/DDBJ databases">
        <title>Expanding our view of genomic diversity in Candidatus Accumulibacter clades.</title>
        <authorList>
            <person name="Skennerton C.T."/>
            <person name="Barr J.J."/>
            <person name="Slater F.R."/>
            <person name="Bond P.L."/>
            <person name="Tyson G.W."/>
        </authorList>
    </citation>
    <scope>NUCLEOTIDE SEQUENCE [LARGE SCALE GENOMIC DNA]</scope>
</reference>
<evidence type="ECO:0000313" key="2">
    <source>
        <dbReference type="EMBL" id="EXI90615.1"/>
    </source>
</evidence>
<dbReference type="PANTHER" id="PTHR43155:SF2">
    <property type="entry name" value="CYCLIC DI-GMP PHOSPHODIESTERASE PA4108"/>
    <property type="match status" value="1"/>
</dbReference>
<dbReference type="SUPFAM" id="SSF109604">
    <property type="entry name" value="HD-domain/PDEase-like"/>
    <property type="match status" value="1"/>
</dbReference>
<proteinExistence type="predicted"/>
<comment type="caution">
    <text evidence="2">The sequence shown here is derived from an EMBL/GenBank/DDBJ whole genome shotgun (WGS) entry which is preliminary data.</text>
</comment>
<keyword evidence="2" id="KW-0378">Hydrolase</keyword>
<dbReference type="EMBL" id="JEMY01000004">
    <property type="protein sequence ID" value="EXI90615.1"/>
    <property type="molecule type" value="Genomic_DNA"/>
</dbReference>